<evidence type="ECO:0000313" key="3">
    <source>
        <dbReference type="Proteomes" id="UP000077280"/>
    </source>
</evidence>
<evidence type="ECO:0000313" key="1">
    <source>
        <dbReference type="EMBL" id="MDV7693985.1"/>
    </source>
</evidence>
<protein>
    <submittedName>
        <fullName evidence="1">DUF1048 domain-containing protein</fullName>
    </submittedName>
</protein>
<dbReference type="Pfam" id="PF06304">
    <property type="entry name" value="DUF1048"/>
    <property type="match status" value="1"/>
</dbReference>
<proteinExistence type="predicted"/>
<comment type="caution">
    <text evidence="1">The sequence shown here is derived from an EMBL/GenBank/DDBJ whole genome shotgun (WGS) entry which is preliminary data.</text>
</comment>
<name>A0AAP5TAH6_9LACO</name>
<dbReference type="EMBL" id="WERX01000008">
    <property type="protein sequence ID" value="MDV7693985.1"/>
    <property type="molecule type" value="Genomic_DNA"/>
</dbReference>
<evidence type="ECO:0000313" key="2">
    <source>
        <dbReference type="EMBL" id="OAD63402.1"/>
    </source>
</evidence>
<dbReference type="RefSeq" id="WP_068807821.1">
    <property type="nucleotide sequence ID" value="NZ_CP158977.1"/>
</dbReference>
<dbReference type="Proteomes" id="UP000077280">
    <property type="component" value="Unassembled WGS sequence"/>
</dbReference>
<dbReference type="SUPFAM" id="SSF158560">
    <property type="entry name" value="BH3980-like"/>
    <property type="match status" value="1"/>
</dbReference>
<accession>A0AAP5TAH6</accession>
<sequence length="108" mass="12899">MFNYLKKMHQEKKKYRLYKIRIEALPPEYRHTILALEKYLWNWAKGDGMFDLLYSILDMFESAAADGIPIEAVIGDDIATFADNLLSEYPEETWMDKQRQKLRDAYKK</sequence>
<organism evidence="1 4">
    <name type="scientific">Pediococcus parvulus</name>
    <dbReference type="NCBI Taxonomy" id="54062"/>
    <lineage>
        <taxon>Bacteria</taxon>
        <taxon>Bacillati</taxon>
        <taxon>Bacillota</taxon>
        <taxon>Bacilli</taxon>
        <taxon>Lactobacillales</taxon>
        <taxon>Lactobacillaceae</taxon>
        <taxon>Pediococcus</taxon>
    </lineage>
</organism>
<gene>
    <name evidence="2" type="ORF">A7K95_09680</name>
    <name evidence="1" type="ORF">GA842_03630</name>
</gene>
<reference evidence="1" key="2">
    <citation type="submission" date="2019-10" db="EMBL/GenBank/DDBJ databases">
        <title>Malate fermentation in French cider.</title>
        <authorList>
            <person name="Cousin F.J."/>
            <person name="Medina Fernandez S."/>
            <person name="Misery B."/>
            <person name="Laplace J.-M."/>
            <person name="Cretenet M."/>
        </authorList>
    </citation>
    <scope>NUCLEOTIDE SEQUENCE</scope>
    <source>
        <strain evidence="1">UCMA15901</strain>
    </source>
</reference>
<dbReference type="Proteomes" id="UP001275867">
    <property type="component" value="Unassembled WGS sequence"/>
</dbReference>
<reference evidence="2 3" key="1">
    <citation type="submission" date="2016-05" db="EMBL/GenBank/DDBJ databases">
        <title>Draft genome sequence of Pediococcus parvulus 2.6, a probiotic beta-glucan producer strain.</title>
        <authorList>
            <person name="Mohedano M.L."/>
            <person name="Perez-Ramos A."/>
            <person name="Duenas M.T."/>
            <person name="Lamontanara A."/>
            <person name="Orru L."/>
            <person name="Spano G."/>
            <person name="Capozzi V."/>
            <person name="Lopez P."/>
        </authorList>
    </citation>
    <scope>NUCLEOTIDE SEQUENCE [LARGE SCALE GENOMIC DNA]</scope>
    <source>
        <strain evidence="2 3">2.6</strain>
    </source>
</reference>
<dbReference type="Gene3D" id="1.10.1900.10">
    <property type="entry name" value="c-terminal domain of poly(a) binding protein"/>
    <property type="match status" value="1"/>
</dbReference>
<evidence type="ECO:0000313" key="4">
    <source>
        <dbReference type="Proteomes" id="UP001275867"/>
    </source>
</evidence>
<dbReference type="AlphaFoldDB" id="A0AAP5TAH6"/>
<dbReference type="EMBL" id="LXND01000076">
    <property type="protein sequence ID" value="OAD63402.1"/>
    <property type="molecule type" value="Genomic_DNA"/>
</dbReference>
<dbReference type="InterPro" id="IPR008316">
    <property type="entry name" value="UCP029876"/>
</dbReference>
<keyword evidence="3" id="KW-1185">Reference proteome</keyword>